<name>A0A397W9F7_9GLOM</name>
<dbReference type="EMBL" id="QKWP01000006">
    <property type="protein sequence ID" value="RIB30752.1"/>
    <property type="molecule type" value="Genomic_DNA"/>
</dbReference>
<feature type="region of interest" description="Disordered" evidence="1">
    <location>
        <begin position="1"/>
        <end position="30"/>
    </location>
</feature>
<feature type="compositionally biased region" description="Basic and acidic residues" evidence="1">
    <location>
        <begin position="17"/>
        <end position="27"/>
    </location>
</feature>
<evidence type="ECO:0000313" key="3">
    <source>
        <dbReference type="Proteomes" id="UP000266673"/>
    </source>
</evidence>
<comment type="caution">
    <text evidence="2">The sequence shown here is derived from an EMBL/GenBank/DDBJ whole genome shotgun (WGS) entry which is preliminary data.</text>
</comment>
<organism evidence="2 3">
    <name type="scientific">Gigaspora rosea</name>
    <dbReference type="NCBI Taxonomy" id="44941"/>
    <lineage>
        <taxon>Eukaryota</taxon>
        <taxon>Fungi</taxon>
        <taxon>Fungi incertae sedis</taxon>
        <taxon>Mucoromycota</taxon>
        <taxon>Glomeromycotina</taxon>
        <taxon>Glomeromycetes</taxon>
        <taxon>Diversisporales</taxon>
        <taxon>Gigasporaceae</taxon>
        <taxon>Gigaspora</taxon>
    </lineage>
</organism>
<reference evidence="2 3" key="1">
    <citation type="submission" date="2018-06" db="EMBL/GenBank/DDBJ databases">
        <title>Comparative genomics reveals the genomic features of Rhizophagus irregularis, R. cerebriforme, R. diaphanum and Gigaspora rosea, and their symbiotic lifestyle signature.</title>
        <authorList>
            <person name="Morin E."/>
            <person name="San Clemente H."/>
            <person name="Chen E.C.H."/>
            <person name="De La Providencia I."/>
            <person name="Hainaut M."/>
            <person name="Kuo A."/>
            <person name="Kohler A."/>
            <person name="Murat C."/>
            <person name="Tang N."/>
            <person name="Roy S."/>
            <person name="Loubradou J."/>
            <person name="Henrissat B."/>
            <person name="Grigoriev I.V."/>
            <person name="Corradi N."/>
            <person name="Roux C."/>
            <person name="Martin F.M."/>
        </authorList>
    </citation>
    <scope>NUCLEOTIDE SEQUENCE [LARGE SCALE GENOMIC DNA]</scope>
    <source>
        <strain evidence="2 3">DAOM 194757</strain>
    </source>
</reference>
<sequence length="55" mass="6239">MDDTTDEKAPSNASTARDFKPDEENSRKLPAMKKCYNNDEIPRMEVTIVPPEIAK</sequence>
<gene>
    <name evidence="2" type="ORF">C2G38_2151898</name>
</gene>
<keyword evidence="3" id="KW-1185">Reference proteome</keyword>
<proteinExistence type="predicted"/>
<dbReference type="AlphaFoldDB" id="A0A397W9F7"/>
<accession>A0A397W9F7</accession>
<evidence type="ECO:0000256" key="1">
    <source>
        <dbReference type="SAM" id="MobiDB-lite"/>
    </source>
</evidence>
<dbReference type="Proteomes" id="UP000266673">
    <property type="component" value="Unassembled WGS sequence"/>
</dbReference>
<evidence type="ECO:0000313" key="2">
    <source>
        <dbReference type="EMBL" id="RIB30752.1"/>
    </source>
</evidence>
<protein>
    <submittedName>
        <fullName evidence="2">Uncharacterized protein</fullName>
    </submittedName>
</protein>